<name>A0A2N9ESC8_FAGSY</name>
<sequence>MVVIEMETVEIAVEISPGIVLRSRLWMAVGLREPQARARISDGGRSDEARRSLVRHCAAR</sequence>
<dbReference type="EMBL" id="OIVN01000289">
    <property type="protein sequence ID" value="SPC77693.1"/>
    <property type="molecule type" value="Genomic_DNA"/>
</dbReference>
<reference evidence="1" key="1">
    <citation type="submission" date="2018-02" db="EMBL/GenBank/DDBJ databases">
        <authorList>
            <person name="Cohen D.B."/>
            <person name="Kent A.D."/>
        </authorList>
    </citation>
    <scope>NUCLEOTIDE SEQUENCE</scope>
</reference>
<evidence type="ECO:0000313" key="1">
    <source>
        <dbReference type="EMBL" id="SPC77693.1"/>
    </source>
</evidence>
<proteinExistence type="predicted"/>
<protein>
    <submittedName>
        <fullName evidence="1">Uncharacterized protein</fullName>
    </submittedName>
</protein>
<accession>A0A2N9ESC8</accession>
<dbReference type="AlphaFoldDB" id="A0A2N9ESC8"/>
<gene>
    <name evidence="1" type="ORF">FSB_LOCUS5575</name>
</gene>
<organism evidence="1">
    <name type="scientific">Fagus sylvatica</name>
    <name type="common">Beechnut</name>
    <dbReference type="NCBI Taxonomy" id="28930"/>
    <lineage>
        <taxon>Eukaryota</taxon>
        <taxon>Viridiplantae</taxon>
        <taxon>Streptophyta</taxon>
        <taxon>Embryophyta</taxon>
        <taxon>Tracheophyta</taxon>
        <taxon>Spermatophyta</taxon>
        <taxon>Magnoliopsida</taxon>
        <taxon>eudicotyledons</taxon>
        <taxon>Gunneridae</taxon>
        <taxon>Pentapetalae</taxon>
        <taxon>rosids</taxon>
        <taxon>fabids</taxon>
        <taxon>Fagales</taxon>
        <taxon>Fagaceae</taxon>
        <taxon>Fagus</taxon>
    </lineage>
</organism>